<evidence type="ECO:0000313" key="3">
    <source>
        <dbReference type="Proteomes" id="UP000248597"/>
    </source>
</evidence>
<dbReference type="Pfam" id="PF11755">
    <property type="entry name" value="DUF3311"/>
    <property type="match status" value="1"/>
</dbReference>
<evidence type="ECO:0000313" key="2">
    <source>
        <dbReference type="EMBL" id="PZQ22459.1"/>
    </source>
</evidence>
<proteinExistence type="predicted"/>
<dbReference type="Proteomes" id="UP000248597">
    <property type="component" value="Unassembled WGS sequence"/>
</dbReference>
<protein>
    <recommendedName>
        <fullName evidence="4">DUF3311 domain-containing protein</fullName>
    </recommendedName>
</protein>
<dbReference type="AlphaFoldDB" id="A0A2W5L2A6"/>
<sequence>MPEETEALSAKPRVSRRHRWLLLIPFLWQVGAVPLVNDVAWRPFLLPFPMVWQMAGILVTSAIIAFIFAIDRQHPEFEDGDGNIEQAGADH</sequence>
<dbReference type="EMBL" id="QFPJ01000014">
    <property type="protein sequence ID" value="PZQ22459.1"/>
    <property type="molecule type" value="Genomic_DNA"/>
</dbReference>
<evidence type="ECO:0000256" key="1">
    <source>
        <dbReference type="SAM" id="Phobius"/>
    </source>
</evidence>
<accession>A0A2W5L2A6</accession>
<evidence type="ECO:0008006" key="4">
    <source>
        <dbReference type="Google" id="ProtNLM"/>
    </source>
</evidence>
<keyword evidence="1" id="KW-1133">Transmembrane helix</keyword>
<keyword evidence="1" id="KW-0812">Transmembrane</keyword>
<keyword evidence="1" id="KW-0472">Membrane</keyword>
<name>A0A2W5L2A6_SPHMC</name>
<dbReference type="InterPro" id="IPR021741">
    <property type="entry name" value="DUF3311"/>
</dbReference>
<comment type="caution">
    <text evidence="2">The sequence shown here is derived from an EMBL/GenBank/DDBJ whole genome shotgun (WGS) entry which is preliminary data.</text>
</comment>
<organism evidence="2 3">
    <name type="scientific">Sphingopyxis macrogoltabida</name>
    <name type="common">Sphingomonas macrogoltabidus</name>
    <dbReference type="NCBI Taxonomy" id="33050"/>
    <lineage>
        <taxon>Bacteria</taxon>
        <taxon>Pseudomonadati</taxon>
        <taxon>Pseudomonadota</taxon>
        <taxon>Alphaproteobacteria</taxon>
        <taxon>Sphingomonadales</taxon>
        <taxon>Sphingomonadaceae</taxon>
        <taxon>Sphingopyxis</taxon>
    </lineage>
</organism>
<feature type="transmembrane region" description="Helical" evidence="1">
    <location>
        <begin position="20"/>
        <end position="44"/>
    </location>
</feature>
<gene>
    <name evidence="2" type="ORF">DI569_08170</name>
</gene>
<reference evidence="2 3" key="1">
    <citation type="submission" date="2017-08" db="EMBL/GenBank/DDBJ databases">
        <title>Infants hospitalized years apart are colonized by the same room-sourced microbial strains.</title>
        <authorList>
            <person name="Brooks B."/>
            <person name="Olm M.R."/>
            <person name="Firek B.A."/>
            <person name="Baker R."/>
            <person name="Thomas B.C."/>
            <person name="Morowitz M.J."/>
            <person name="Banfield J.F."/>
        </authorList>
    </citation>
    <scope>NUCLEOTIDE SEQUENCE [LARGE SCALE GENOMIC DNA]</scope>
    <source>
        <strain evidence="2">S2_005_003_R2_47</strain>
    </source>
</reference>
<feature type="transmembrane region" description="Helical" evidence="1">
    <location>
        <begin position="50"/>
        <end position="70"/>
    </location>
</feature>